<gene>
    <name evidence="10" type="ORF">CVIRNUC_008416</name>
</gene>
<feature type="domain" description="USP" evidence="9">
    <location>
        <begin position="1143"/>
        <end position="1563"/>
    </location>
</feature>
<dbReference type="GO" id="GO:0006508">
    <property type="term" value="P:proteolysis"/>
    <property type="evidence" value="ECO:0007669"/>
    <property type="project" value="UniProtKB-KW"/>
</dbReference>
<feature type="compositionally biased region" description="Low complexity" evidence="8">
    <location>
        <begin position="983"/>
        <end position="1001"/>
    </location>
</feature>
<feature type="compositionally biased region" description="Low complexity" evidence="8">
    <location>
        <begin position="669"/>
        <end position="683"/>
    </location>
</feature>
<evidence type="ECO:0000256" key="6">
    <source>
        <dbReference type="ARBA" id="ARBA00022801"/>
    </source>
</evidence>
<dbReference type="PANTHER" id="PTHR24006:SF687">
    <property type="entry name" value="UBIQUITIN CARBOXYL-TERMINAL HYDROLASE 10"/>
    <property type="match status" value="1"/>
</dbReference>
<dbReference type="SUPFAM" id="SSF54001">
    <property type="entry name" value="Cysteine proteinases"/>
    <property type="match status" value="1"/>
</dbReference>
<feature type="compositionally biased region" description="Low complexity" evidence="8">
    <location>
        <begin position="1010"/>
        <end position="1023"/>
    </location>
</feature>
<dbReference type="GO" id="GO:0016579">
    <property type="term" value="P:protein deubiquitination"/>
    <property type="evidence" value="ECO:0007669"/>
    <property type="project" value="InterPro"/>
</dbReference>
<dbReference type="Pfam" id="PF00443">
    <property type="entry name" value="UCH"/>
    <property type="match status" value="1"/>
</dbReference>
<feature type="compositionally biased region" description="Basic and acidic residues" evidence="8">
    <location>
        <begin position="578"/>
        <end position="587"/>
    </location>
</feature>
<dbReference type="InterPro" id="IPR018200">
    <property type="entry name" value="USP_CS"/>
</dbReference>
<proteinExistence type="inferred from homology"/>
<evidence type="ECO:0000313" key="11">
    <source>
        <dbReference type="Proteomes" id="UP001314263"/>
    </source>
</evidence>
<organism evidence="10 11">
    <name type="scientific">Coccomyxa viridis</name>
    <dbReference type="NCBI Taxonomy" id="1274662"/>
    <lineage>
        <taxon>Eukaryota</taxon>
        <taxon>Viridiplantae</taxon>
        <taxon>Chlorophyta</taxon>
        <taxon>core chlorophytes</taxon>
        <taxon>Trebouxiophyceae</taxon>
        <taxon>Trebouxiophyceae incertae sedis</taxon>
        <taxon>Coccomyxaceae</taxon>
        <taxon>Coccomyxa</taxon>
    </lineage>
</organism>
<evidence type="ECO:0000256" key="5">
    <source>
        <dbReference type="ARBA" id="ARBA00022786"/>
    </source>
</evidence>
<dbReference type="InterPro" id="IPR038765">
    <property type="entry name" value="Papain-like_cys_pep_sf"/>
</dbReference>
<dbReference type="PROSITE" id="PS50235">
    <property type="entry name" value="USP_3"/>
    <property type="match status" value="1"/>
</dbReference>
<dbReference type="PROSITE" id="PS00973">
    <property type="entry name" value="USP_2"/>
    <property type="match status" value="1"/>
</dbReference>
<dbReference type="GO" id="GO:0004843">
    <property type="term" value="F:cysteine-type deubiquitinase activity"/>
    <property type="evidence" value="ECO:0007669"/>
    <property type="project" value="UniProtKB-EC"/>
</dbReference>
<dbReference type="CDD" id="cd02257">
    <property type="entry name" value="Peptidase_C19"/>
    <property type="match status" value="1"/>
</dbReference>
<evidence type="ECO:0000256" key="8">
    <source>
        <dbReference type="SAM" id="MobiDB-lite"/>
    </source>
</evidence>
<feature type="region of interest" description="Disordered" evidence="8">
    <location>
        <begin position="1203"/>
        <end position="1223"/>
    </location>
</feature>
<feature type="compositionally biased region" description="Low complexity" evidence="8">
    <location>
        <begin position="1334"/>
        <end position="1343"/>
    </location>
</feature>
<feature type="region of interest" description="Disordered" evidence="8">
    <location>
        <begin position="1334"/>
        <end position="1372"/>
    </location>
</feature>
<comment type="caution">
    <text evidence="10">The sequence shown here is derived from an EMBL/GenBank/DDBJ whole genome shotgun (WGS) entry which is preliminary data.</text>
</comment>
<feature type="region of interest" description="Disordered" evidence="8">
    <location>
        <begin position="387"/>
        <end position="1113"/>
    </location>
</feature>
<reference evidence="10 11" key="1">
    <citation type="submission" date="2023-10" db="EMBL/GenBank/DDBJ databases">
        <authorList>
            <person name="Maclean D."/>
            <person name="Macfadyen A."/>
        </authorList>
    </citation>
    <scope>NUCLEOTIDE SEQUENCE [LARGE SCALE GENOMIC DNA]</scope>
</reference>
<accession>A0AAV1IGR2</accession>
<dbReference type="PANTHER" id="PTHR24006">
    <property type="entry name" value="UBIQUITIN CARBOXYL-TERMINAL HYDROLASE"/>
    <property type="match status" value="1"/>
</dbReference>
<feature type="compositionally biased region" description="Low complexity" evidence="8">
    <location>
        <begin position="900"/>
        <end position="909"/>
    </location>
</feature>
<feature type="compositionally biased region" description="Low complexity" evidence="8">
    <location>
        <begin position="700"/>
        <end position="721"/>
    </location>
</feature>
<dbReference type="Proteomes" id="UP001314263">
    <property type="component" value="Unassembled WGS sequence"/>
</dbReference>
<keyword evidence="11" id="KW-1185">Reference proteome</keyword>
<feature type="compositionally biased region" description="Low complexity" evidence="8">
    <location>
        <begin position="821"/>
        <end position="846"/>
    </location>
</feature>
<feature type="compositionally biased region" description="Polar residues" evidence="8">
    <location>
        <begin position="609"/>
        <end position="625"/>
    </location>
</feature>
<feature type="compositionally biased region" description="Low complexity" evidence="8">
    <location>
        <begin position="115"/>
        <end position="207"/>
    </location>
</feature>
<dbReference type="InterPro" id="IPR028889">
    <property type="entry name" value="USP"/>
</dbReference>
<feature type="compositionally biased region" description="Polar residues" evidence="8">
    <location>
        <begin position="1043"/>
        <end position="1056"/>
    </location>
</feature>
<feature type="compositionally biased region" description="Low complexity" evidence="8">
    <location>
        <begin position="588"/>
        <end position="598"/>
    </location>
</feature>
<evidence type="ECO:0000259" key="9">
    <source>
        <dbReference type="PROSITE" id="PS50235"/>
    </source>
</evidence>
<dbReference type="InterPro" id="IPR001394">
    <property type="entry name" value="Peptidase_C19_UCH"/>
</dbReference>
<feature type="compositionally biased region" description="Basic and acidic residues" evidence="8">
    <location>
        <begin position="946"/>
        <end position="971"/>
    </location>
</feature>
<evidence type="ECO:0000313" key="10">
    <source>
        <dbReference type="EMBL" id="CAK0785210.1"/>
    </source>
</evidence>
<feature type="region of interest" description="Disordered" evidence="8">
    <location>
        <begin position="1"/>
        <end position="321"/>
    </location>
</feature>
<dbReference type="GO" id="GO:0005829">
    <property type="term" value="C:cytosol"/>
    <property type="evidence" value="ECO:0007669"/>
    <property type="project" value="TreeGrafter"/>
</dbReference>
<keyword evidence="6" id="KW-0378">Hydrolase</keyword>
<dbReference type="EC" id="3.4.19.12" evidence="3"/>
<keyword evidence="5" id="KW-0833">Ubl conjugation pathway</keyword>
<comment type="similarity">
    <text evidence="2">Belongs to the peptidase C19 family.</text>
</comment>
<sequence length="1564" mass="159837">MSHHNRAPSDGDRGQGRGGRRGGKVAPAPRQVGDGFGIGSSAGPDSNSQVEERPFAWGGGGSRDRAGHARKRGPSVPGPANVASSTGNHMQSLGTLASRSNAAGGLQSLGATQGSRAAPKPSASAGSSASAASSAPASQAATAAAPAANDSAPAESASAGSPHAPAAASSAEAVAATPGAAGQAAAESSSGIVAADQAQSAAQADGAETGSRQKPTAQSEQSSVSAPPAQTAGSQQQHKRGGQQTGQPGSGDKGPLLSHAQDGHVQGPRGGPQTHRWGRGPQGGRALAGRPMHNHQQPGRHGNAFPHSPPQPLQYGSFAPGPVPPMYQAQYLPGMPQAFGQHPVSFGSITPSMAAAPAYFQPVPVAPFVPGPAHHTLHANAHEFVPSQGYSHASGGPQGPPRAFATPGMGMPGMPNEHAPVPHAPYAQAPGLQAPWPHESPPRTPRLQASDDILRVSGEVPDEDLREKPSQPGPSTQTPPKPELASGSSAPASKPAGPAPQQNSSGVEPVSTAAAAPQHYPPSAEEAPESQPSKSASSQAPPQAAIPAKEAGRMADKQQIEDNTSLEPSIESASAQHASRDSADHAEAASAQELSASSDMQGAAVPSDPHSQGSTQAPTKLQPVQASAPLLRPEQTSLDRRPPAKQAAAARSKDAAVQQRSATHCSRLAAAPAASALPATAGWAKRRMPAAPQPQPAPEAPAAAGAAAQQPATAPAPAAKADVSAGHESTSAASKPAGQPATAASSGTTSSYAAMPNSAAQQSPAKPAKAVASAPERAQAPASPALPKASLAADSAADSRQPAEQPALECASAGTPSSEHAPPQQAQDPLPAPKAAPQQPAEAPKQGTPAQSPAHAASAEVPKPKTWANMAAKLSDGGASTAFKPAPLKAPVSRPLSTASSGVSVQSSRGNGGREQGPRGQSRDPMGRPAGQDRQRRGQGGQDGGRNSRDERSMDNRRRRDGRHGPREGPHDSSAASRDPEGAHAASPRAVPARPPVGRSAIAVSPSPPKQEQQSQGQSTAPQEGEAAQTSEKAEASGEASAVDSSQTKQGDSTNTSQAQAQESCEQASEQTVVQEQSRSEDSSVPPNQEASVKGSAAIRPEQAAPTPLKPLSGTQLEAVQRLCASVDEAEASSAASKPLVPRGLVNTGNLCFMNSILQALMGGKDFCGFLQHLQAASPALSAQELPTLHALSSLAAEFQPVSTSADSPGTVMNGEKGKKDPEYKAKAKAEAPKSAWSKPNAQGASGLTLAARLNQQALLPDMMFPLVNRFNPNNGQPLPTANGKTSATAAAAAAAAANRQQEDAQEFLSYLLDSAHQELLRLKARISSAPGAEAEEAASQGADGEEWLTAGRSKKRKAVTRGTTSLQGGVTPASDVFGGALRSEVRAQGAPPSATLEPCFLVHLDIHPETVHSVSDALSAFTSPETISGYKVKDDSNAVTARKVVQLFQLPRILVLHLKRFSYTLNGTGKIHKTINYPERLRLLPSWIAELCPEPRHRGGAEYELIATVLHLGKTPSAGHYIADVRQRDGKWLRFDDADLSYVPVNAVINDHRAYLLFYQLRA</sequence>
<feature type="compositionally biased region" description="Polar residues" evidence="8">
    <location>
        <begin position="1072"/>
        <end position="1091"/>
    </location>
</feature>
<comment type="catalytic activity">
    <reaction evidence="1">
        <text>Thiol-dependent hydrolysis of ester, thioester, amide, peptide and isopeptide bonds formed by the C-terminal Gly of ubiquitin (a 76-residue protein attached to proteins as an intracellular targeting signal).</text>
        <dbReference type="EC" id="3.4.19.12"/>
    </reaction>
</comment>
<keyword evidence="4" id="KW-0645">Protease</keyword>
<feature type="compositionally biased region" description="Basic and acidic residues" evidence="8">
    <location>
        <begin position="550"/>
        <end position="560"/>
    </location>
</feature>
<dbReference type="InterPro" id="IPR050164">
    <property type="entry name" value="Peptidase_C19"/>
</dbReference>
<feature type="compositionally biased region" description="Low complexity" evidence="8">
    <location>
        <begin position="521"/>
        <end position="549"/>
    </location>
</feature>
<dbReference type="Gene3D" id="3.90.70.10">
    <property type="entry name" value="Cysteine proteinases"/>
    <property type="match status" value="1"/>
</dbReference>
<feature type="compositionally biased region" description="Low complexity" evidence="8">
    <location>
        <begin position="485"/>
        <end position="500"/>
    </location>
</feature>
<feature type="compositionally biased region" description="Polar residues" evidence="8">
    <location>
        <begin position="210"/>
        <end position="225"/>
    </location>
</feature>
<feature type="compositionally biased region" description="Polar residues" evidence="8">
    <location>
        <begin position="561"/>
        <end position="577"/>
    </location>
</feature>
<evidence type="ECO:0000256" key="2">
    <source>
        <dbReference type="ARBA" id="ARBA00009085"/>
    </source>
</evidence>
<feature type="compositionally biased region" description="Low complexity" evidence="8">
    <location>
        <begin position="1057"/>
        <end position="1071"/>
    </location>
</feature>
<evidence type="ECO:0000256" key="4">
    <source>
        <dbReference type="ARBA" id="ARBA00022670"/>
    </source>
</evidence>
<dbReference type="PROSITE" id="PS00972">
    <property type="entry name" value="USP_1"/>
    <property type="match status" value="1"/>
</dbReference>
<protein>
    <recommendedName>
        <fullName evidence="3">ubiquitinyl hydrolase 1</fullName>
        <ecNumber evidence="3">3.4.19.12</ecNumber>
    </recommendedName>
</protein>
<evidence type="ECO:0000256" key="7">
    <source>
        <dbReference type="ARBA" id="ARBA00022807"/>
    </source>
</evidence>
<keyword evidence="7" id="KW-0788">Thiol protease</keyword>
<feature type="compositionally biased region" description="Basic and acidic residues" evidence="8">
    <location>
        <begin position="921"/>
        <end position="936"/>
    </location>
</feature>
<name>A0AAV1IGR2_9CHLO</name>
<feature type="compositionally biased region" description="Low complexity" evidence="8">
    <location>
        <begin position="741"/>
        <end position="799"/>
    </location>
</feature>
<evidence type="ECO:0000256" key="3">
    <source>
        <dbReference type="ARBA" id="ARBA00012759"/>
    </source>
</evidence>
<evidence type="ECO:0000256" key="1">
    <source>
        <dbReference type="ARBA" id="ARBA00000707"/>
    </source>
</evidence>
<dbReference type="EMBL" id="CAUYUE010000012">
    <property type="protein sequence ID" value="CAK0785210.1"/>
    <property type="molecule type" value="Genomic_DNA"/>
</dbReference>
<feature type="compositionally biased region" description="Polar residues" evidence="8">
    <location>
        <begin position="82"/>
        <end position="101"/>
    </location>
</feature>
<dbReference type="GO" id="GO:0005634">
    <property type="term" value="C:nucleus"/>
    <property type="evidence" value="ECO:0007669"/>
    <property type="project" value="TreeGrafter"/>
</dbReference>